<evidence type="ECO:0000313" key="2">
    <source>
        <dbReference type="EMBL" id="VVE16167.1"/>
    </source>
</evidence>
<accession>A0A5E4VUI2</accession>
<feature type="transmembrane region" description="Helical" evidence="1">
    <location>
        <begin position="31"/>
        <end position="51"/>
    </location>
</feature>
<evidence type="ECO:0000313" key="3">
    <source>
        <dbReference type="Proteomes" id="UP000396788"/>
    </source>
</evidence>
<protein>
    <submittedName>
        <fullName evidence="2">Uncharacterized protein</fullName>
    </submittedName>
</protein>
<evidence type="ECO:0000256" key="1">
    <source>
        <dbReference type="SAM" id="Phobius"/>
    </source>
</evidence>
<proteinExistence type="predicted"/>
<dbReference type="Proteomes" id="UP000396788">
    <property type="component" value="Unassembled WGS sequence"/>
</dbReference>
<sequence>MNVKSIYATPSNLDRVIAAFDSAVSEFCCGVWIPFAVCWLAGIVVWFIGIAQETQGWAELFQIGGQAALDGYFATVHAERLTMLTMMSDALAGHSVVIGGVLRGWGIFIAVGIVPPAFILSLAGATISAYLKSGDGYRRR</sequence>
<dbReference type="AlphaFoldDB" id="A0A5E4VUI2"/>
<reference evidence="2 3" key="1">
    <citation type="submission" date="2019-08" db="EMBL/GenBank/DDBJ databases">
        <authorList>
            <person name="Peeters C."/>
        </authorList>
    </citation>
    <scope>NUCLEOTIDE SEQUENCE [LARGE SCALE GENOMIC DNA]</scope>
    <source>
        <strain evidence="2 3">LMG 31107</strain>
    </source>
</reference>
<keyword evidence="1" id="KW-1133">Transmembrane helix</keyword>
<feature type="transmembrane region" description="Helical" evidence="1">
    <location>
        <begin position="107"/>
        <end position="131"/>
    </location>
</feature>
<name>A0A5E4VUI2_9BURK</name>
<gene>
    <name evidence="2" type="ORF">PCE31107_02903</name>
</gene>
<keyword evidence="1" id="KW-0812">Transmembrane</keyword>
<keyword evidence="1" id="KW-0472">Membrane</keyword>
<organism evidence="2 3">
    <name type="scientific">Pandoraea cepalis</name>
    <dbReference type="NCBI Taxonomy" id="2508294"/>
    <lineage>
        <taxon>Bacteria</taxon>
        <taxon>Pseudomonadati</taxon>
        <taxon>Pseudomonadota</taxon>
        <taxon>Betaproteobacteria</taxon>
        <taxon>Burkholderiales</taxon>
        <taxon>Burkholderiaceae</taxon>
        <taxon>Pandoraea</taxon>
    </lineage>
</organism>
<dbReference type="EMBL" id="CABPRY010000006">
    <property type="protein sequence ID" value="VVE16167.1"/>
    <property type="molecule type" value="Genomic_DNA"/>
</dbReference>
<dbReference type="RefSeq" id="WP_150609271.1">
    <property type="nucleotide sequence ID" value="NZ_CABPRY010000006.1"/>
</dbReference>